<reference evidence="5 6" key="1">
    <citation type="submission" date="2019-03" db="EMBL/GenBank/DDBJ databases">
        <title>Metabolic potential of uncultured bacteria and archaea associated with petroleum seepage in deep-sea sediments.</title>
        <authorList>
            <person name="Dong X."/>
            <person name="Hubert C."/>
        </authorList>
    </citation>
    <scope>NUCLEOTIDE SEQUENCE [LARGE SCALE GENOMIC DNA]</scope>
    <source>
        <strain evidence="5">E29_bin36</strain>
    </source>
</reference>
<dbReference type="GO" id="GO:0006631">
    <property type="term" value="P:fatty acid metabolic process"/>
    <property type="evidence" value="ECO:0007669"/>
    <property type="project" value="TreeGrafter"/>
</dbReference>
<organism evidence="5 6">
    <name type="scientific">candidate division TA06 bacterium</name>
    <dbReference type="NCBI Taxonomy" id="2250710"/>
    <lineage>
        <taxon>Bacteria</taxon>
        <taxon>Bacteria division TA06</taxon>
    </lineage>
</organism>
<dbReference type="InterPro" id="IPR020845">
    <property type="entry name" value="AMP-binding_CS"/>
</dbReference>
<keyword evidence="2 5" id="KW-0436">Ligase</keyword>
<feature type="domain" description="AMP-binding enzyme C-terminal" evidence="4">
    <location>
        <begin position="450"/>
        <end position="544"/>
    </location>
</feature>
<accession>A0A523XP35</accession>
<gene>
    <name evidence="5" type="ORF">E3J38_04640</name>
</gene>
<dbReference type="Pfam" id="PF13193">
    <property type="entry name" value="AMP-binding_C"/>
    <property type="match status" value="1"/>
</dbReference>
<dbReference type="InterPro" id="IPR000873">
    <property type="entry name" value="AMP-dep_synth/lig_dom"/>
</dbReference>
<proteinExistence type="inferred from homology"/>
<evidence type="ECO:0000259" key="4">
    <source>
        <dbReference type="Pfam" id="PF13193"/>
    </source>
</evidence>
<comment type="caution">
    <text evidence="5">The sequence shown here is derived from an EMBL/GenBank/DDBJ whole genome shotgun (WGS) entry which is preliminary data.</text>
</comment>
<feature type="non-terminal residue" evidence="5">
    <location>
        <position position="1"/>
    </location>
</feature>
<dbReference type="Gene3D" id="3.40.50.12780">
    <property type="entry name" value="N-terminal domain of ligase-like"/>
    <property type="match status" value="1"/>
</dbReference>
<dbReference type="Pfam" id="PF00501">
    <property type="entry name" value="AMP-binding"/>
    <property type="match status" value="1"/>
</dbReference>
<dbReference type="InterPro" id="IPR025110">
    <property type="entry name" value="AMP-bd_C"/>
</dbReference>
<comment type="similarity">
    <text evidence="1">Belongs to the ATP-dependent AMP-binding enzyme family.</text>
</comment>
<dbReference type="InterPro" id="IPR042099">
    <property type="entry name" value="ANL_N_sf"/>
</dbReference>
<dbReference type="PANTHER" id="PTHR43201">
    <property type="entry name" value="ACYL-COA SYNTHETASE"/>
    <property type="match status" value="1"/>
</dbReference>
<evidence type="ECO:0000259" key="3">
    <source>
        <dbReference type="Pfam" id="PF00501"/>
    </source>
</evidence>
<evidence type="ECO:0000313" key="5">
    <source>
        <dbReference type="EMBL" id="TET80997.1"/>
    </source>
</evidence>
<dbReference type="PANTHER" id="PTHR43201:SF5">
    <property type="entry name" value="MEDIUM-CHAIN ACYL-COA LIGASE ACSF2, MITOCHONDRIAL"/>
    <property type="match status" value="1"/>
</dbReference>
<dbReference type="EMBL" id="SOIP01000279">
    <property type="protein sequence ID" value="TET80997.1"/>
    <property type="molecule type" value="Genomic_DNA"/>
</dbReference>
<dbReference type="SUPFAM" id="SSF56801">
    <property type="entry name" value="Acetyl-CoA synthetase-like"/>
    <property type="match status" value="1"/>
</dbReference>
<dbReference type="AlphaFoldDB" id="A0A523XP35"/>
<dbReference type="InterPro" id="IPR045851">
    <property type="entry name" value="AMP-bd_C_sf"/>
</dbReference>
<dbReference type="Gene3D" id="3.30.300.30">
    <property type="match status" value="1"/>
</dbReference>
<dbReference type="GO" id="GO:0031956">
    <property type="term" value="F:medium-chain fatty acid-CoA ligase activity"/>
    <property type="evidence" value="ECO:0007669"/>
    <property type="project" value="TreeGrafter"/>
</dbReference>
<protein>
    <submittedName>
        <fullName evidence="5">Long-chain fatty acid--CoA ligase</fullName>
    </submittedName>
</protein>
<feature type="domain" description="AMP-dependent synthetase/ligase" evidence="3">
    <location>
        <begin position="8"/>
        <end position="399"/>
    </location>
</feature>
<evidence type="ECO:0000256" key="2">
    <source>
        <dbReference type="ARBA" id="ARBA00022598"/>
    </source>
</evidence>
<evidence type="ECO:0000313" key="6">
    <source>
        <dbReference type="Proteomes" id="UP000315534"/>
    </source>
</evidence>
<sequence>IPALVDFAAETYKDKPALQIRRGGRFFQISFQELKSRSEKVAGGLVAMGVSPAGRIAILSENRPEWAISYLATLRAGCTAVPLCYQLKTHELRHIISVVKSEYLFASATHLEQAFEITEGLRFFKGVISLDGESELTLADLIVKGEDAQSLPPMPSPEGLAVLLFTSGTTGKAKGVMLSHKNIVSNVMSVYEGLSYDSVDNLISVLPLYHTFEATGGMLSPLSKGASVTYARSLKSTEILKDIQDSGATIMLCVPLLYEKLLAGIHRRLKNARVLDRGLFKTAWGISKGLEHLRVRPGKMLFKSLRKRAGLQTLRLMICGGAPLSPEVGLAFRRLGFTFLEGYGLTEASAVVTVDREGKERLGSVGPALPGIDLRIENPDKKGIGEIAVRGDNVMLGYFEDPQKTAKAIRDGWLYTGDLGRLDKHGYLYITGRTKNLIVTKAGKNVYPEEIEEELLKSDFVKEVLVVGRTDPQTKRERIHALVYPDYEMIDAEGEVKGRAYTKEEVEVLIGEEVKKCNEGLSDYKKMKEFELREEEFPKTATGKIKRYLFQEKALKL</sequence>
<name>A0A523XP35_UNCT6</name>
<dbReference type="Proteomes" id="UP000315534">
    <property type="component" value="Unassembled WGS sequence"/>
</dbReference>
<dbReference type="PROSITE" id="PS00455">
    <property type="entry name" value="AMP_BINDING"/>
    <property type="match status" value="1"/>
</dbReference>
<evidence type="ECO:0000256" key="1">
    <source>
        <dbReference type="ARBA" id="ARBA00006432"/>
    </source>
</evidence>